<dbReference type="EMBL" id="QSFV01000006">
    <property type="protein sequence ID" value="RHA81251.1"/>
    <property type="molecule type" value="Genomic_DNA"/>
</dbReference>
<name>A0A413T8F9_9FIRM</name>
<dbReference type="Proteomes" id="UP000285740">
    <property type="component" value="Unassembled WGS sequence"/>
</dbReference>
<dbReference type="SUPFAM" id="SSF53448">
    <property type="entry name" value="Nucleotide-diphospho-sugar transferases"/>
    <property type="match status" value="1"/>
</dbReference>
<dbReference type="Gene3D" id="3.90.550.20">
    <property type="match status" value="1"/>
</dbReference>
<sequence length="189" mass="22361">MGEYVQLPKTIEKKKKEGSISLAAYADLMRFSLLSYYGGIWIDATVYLTDYLSEEILNSDFWTFQNTLGLLDNPVLYPAWFIRVKRGNDIMTQIRNIAFAYWENNKYVVEYLLPNIIFTLVLNMNPNVKKNMLYLNSDYSEYLVKVLGDEYTEEKIEWIKKMTSIHKITYKLDPTINKKGSIYRYILEH</sequence>
<proteinExistence type="predicted"/>
<accession>A0A413T8F9</accession>
<evidence type="ECO:0000313" key="2">
    <source>
        <dbReference type="Proteomes" id="UP000285740"/>
    </source>
</evidence>
<evidence type="ECO:0008006" key="3">
    <source>
        <dbReference type="Google" id="ProtNLM"/>
    </source>
</evidence>
<organism evidence="1 2">
    <name type="scientific">Eubacterium ventriosum</name>
    <dbReference type="NCBI Taxonomy" id="39496"/>
    <lineage>
        <taxon>Bacteria</taxon>
        <taxon>Bacillati</taxon>
        <taxon>Bacillota</taxon>
        <taxon>Clostridia</taxon>
        <taxon>Eubacteriales</taxon>
        <taxon>Eubacteriaceae</taxon>
        <taxon>Eubacterium</taxon>
    </lineage>
</organism>
<dbReference type="GO" id="GO:0016757">
    <property type="term" value="F:glycosyltransferase activity"/>
    <property type="evidence" value="ECO:0007669"/>
    <property type="project" value="InterPro"/>
</dbReference>
<dbReference type="AlphaFoldDB" id="A0A413T8F9"/>
<protein>
    <recommendedName>
        <fullName evidence="3">Alpha 1,4-glycosyltransferase domain-containing protein</fullName>
    </recommendedName>
</protein>
<dbReference type="InterPro" id="IPR029044">
    <property type="entry name" value="Nucleotide-diphossugar_trans"/>
</dbReference>
<gene>
    <name evidence="1" type="ORF">DW918_03305</name>
</gene>
<dbReference type="InterPro" id="IPR008441">
    <property type="entry name" value="AfumC-like_glycosyl_Trfase"/>
</dbReference>
<evidence type="ECO:0000313" key="1">
    <source>
        <dbReference type="EMBL" id="RHA81251.1"/>
    </source>
</evidence>
<comment type="caution">
    <text evidence="1">The sequence shown here is derived from an EMBL/GenBank/DDBJ whole genome shotgun (WGS) entry which is preliminary data.</text>
</comment>
<dbReference type="Pfam" id="PF05704">
    <property type="entry name" value="Caps_synth"/>
    <property type="match status" value="1"/>
</dbReference>
<reference evidence="1 2" key="1">
    <citation type="submission" date="2018-08" db="EMBL/GenBank/DDBJ databases">
        <title>A genome reference for cultivated species of the human gut microbiota.</title>
        <authorList>
            <person name="Zou Y."/>
            <person name="Xue W."/>
            <person name="Luo G."/>
        </authorList>
    </citation>
    <scope>NUCLEOTIDE SEQUENCE [LARGE SCALE GENOMIC DNA]</scope>
    <source>
        <strain evidence="1 2">AM42-30</strain>
    </source>
</reference>